<accession>A0A6G0YZ85</accession>
<feature type="transmembrane region" description="Helical" evidence="5">
    <location>
        <begin position="203"/>
        <end position="222"/>
    </location>
</feature>
<dbReference type="EMBL" id="VUJU01001870">
    <property type="protein sequence ID" value="KAF0763490.1"/>
    <property type="molecule type" value="Genomic_DNA"/>
</dbReference>
<dbReference type="PANTHER" id="PTHR22950">
    <property type="entry name" value="AMINO ACID TRANSPORTER"/>
    <property type="match status" value="1"/>
</dbReference>
<dbReference type="GO" id="GO:0005774">
    <property type="term" value="C:vacuolar membrane"/>
    <property type="evidence" value="ECO:0007669"/>
    <property type="project" value="TreeGrafter"/>
</dbReference>
<evidence type="ECO:0000256" key="1">
    <source>
        <dbReference type="ARBA" id="ARBA00004141"/>
    </source>
</evidence>
<dbReference type="Proteomes" id="UP000478052">
    <property type="component" value="Unassembled WGS sequence"/>
</dbReference>
<feature type="transmembrane region" description="Helical" evidence="5">
    <location>
        <begin position="439"/>
        <end position="459"/>
    </location>
</feature>
<feature type="transmembrane region" description="Helical" evidence="5">
    <location>
        <begin position="307"/>
        <end position="325"/>
    </location>
</feature>
<reference evidence="7 8" key="1">
    <citation type="submission" date="2019-08" db="EMBL/GenBank/DDBJ databases">
        <title>Whole genome of Aphis craccivora.</title>
        <authorList>
            <person name="Voronova N.V."/>
            <person name="Shulinski R.S."/>
            <person name="Bandarenka Y.V."/>
            <person name="Zhorov D.G."/>
            <person name="Warner D."/>
        </authorList>
    </citation>
    <scope>NUCLEOTIDE SEQUENCE [LARGE SCALE GENOMIC DNA]</scope>
    <source>
        <strain evidence="7">180601</strain>
        <tissue evidence="7">Whole Body</tissue>
    </source>
</reference>
<feature type="transmembrane region" description="Helical" evidence="5">
    <location>
        <begin position="234"/>
        <end position="255"/>
    </location>
</feature>
<comment type="caution">
    <text evidence="7">The sequence shown here is derived from an EMBL/GenBank/DDBJ whole genome shotgun (WGS) entry which is preliminary data.</text>
</comment>
<feature type="domain" description="Amino acid transporter transmembrane" evidence="6">
    <location>
        <begin position="109"/>
        <end position="517"/>
    </location>
</feature>
<dbReference type="OrthoDB" id="1684102at2759"/>
<dbReference type="PANTHER" id="PTHR22950:SF349">
    <property type="entry name" value="AMINO ACID TRANSPORTER TRANSMEMBRANE DOMAIN-CONTAINING PROTEIN"/>
    <property type="match status" value="1"/>
</dbReference>
<dbReference type="AlphaFoldDB" id="A0A6G0YZ85"/>
<organism evidence="7 8">
    <name type="scientific">Aphis craccivora</name>
    <name type="common">Cowpea aphid</name>
    <dbReference type="NCBI Taxonomy" id="307492"/>
    <lineage>
        <taxon>Eukaryota</taxon>
        <taxon>Metazoa</taxon>
        <taxon>Ecdysozoa</taxon>
        <taxon>Arthropoda</taxon>
        <taxon>Hexapoda</taxon>
        <taxon>Insecta</taxon>
        <taxon>Pterygota</taxon>
        <taxon>Neoptera</taxon>
        <taxon>Paraneoptera</taxon>
        <taxon>Hemiptera</taxon>
        <taxon>Sternorrhyncha</taxon>
        <taxon>Aphidomorpha</taxon>
        <taxon>Aphidoidea</taxon>
        <taxon>Aphididae</taxon>
        <taxon>Aphidini</taxon>
        <taxon>Aphis</taxon>
        <taxon>Aphis</taxon>
    </lineage>
</organism>
<feature type="transmembrane region" description="Helical" evidence="5">
    <location>
        <begin position="139"/>
        <end position="161"/>
    </location>
</feature>
<feature type="transmembrane region" description="Helical" evidence="5">
    <location>
        <begin position="496"/>
        <end position="522"/>
    </location>
</feature>
<sequence>MTTEMNGDFSINDNQIKVQAAKPGQTSNVNCDKMTIKTSRVNEDKPLLTGTATLYNQNGSNFLSPSPRTLPTTNISCSPMSESFGKNGTDGGSTSDYNPLLNRQLENPTSNFDTMIHLLKGNIGTGILAMPDAFRNSGWLVGLVCTALLGAVCTHCMHMLVRCSHELCIRTQRPSLSFPNVAEMAFEYGPPKLQKYSSAASKFINTFLVMTQLGFCCVYFLFVATNLQEVITHYFSIKMSVQSYLLILLIPMILLNCVKSLKYLTPASFLATILTVIGLGITFFYLLQGLPKTLNVKAFSSWQQLPLYFGTAVYAFEGIGMVLPLENNMKNPESFGGMTGVLNTGMVIVTCLYTSIGFFGYLRYGDAVKLGSITLNLPAEDFLSRLKKLAQSVRAAMAFSIFLSYGLQFYVPIGIIWPALKGYFHSQSSQRNAELSIRVFLVTLTFALAAAIPNLSAIISLVGSFSSSALALIFPPIIEIMTFWDHCSGKEFTLMLIKDIIIIIIGFLGFGFGSYASLWNIIEPISS</sequence>
<feature type="transmembrane region" description="Helical" evidence="5">
    <location>
        <begin position="337"/>
        <end position="362"/>
    </location>
</feature>
<feature type="transmembrane region" description="Helical" evidence="5">
    <location>
        <begin position="395"/>
        <end position="418"/>
    </location>
</feature>
<evidence type="ECO:0000256" key="2">
    <source>
        <dbReference type="ARBA" id="ARBA00022692"/>
    </source>
</evidence>
<keyword evidence="8" id="KW-1185">Reference proteome</keyword>
<keyword evidence="2 5" id="KW-0812">Transmembrane</keyword>
<dbReference type="Pfam" id="PF01490">
    <property type="entry name" value="Aa_trans"/>
    <property type="match status" value="1"/>
</dbReference>
<evidence type="ECO:0000256" key="4">
    <source>
        <dbReference type="ARBA" id="ARBA00023136"/>
    </source>
</evidence>
<proteinExistence type="predicted"/>
<evidence type="ECO:0000256" key="5">
    <source>
        <dbReference type="SAM" id="Phobius"/>
    </source>
</evidence>
<name>A0A6G0YZ85_APHCR</name>
<evidence type="ECO:0000256" key="3">
    <source>
        <dbReference type="ARBA" id="ARBA00022989"/>
    </source>
</evidence>
<dbReference type="InterPro" id="IPR013057">
    <property type="entry name" value="AA_transpt_TM"/>
</dbReference>
<protein>
    <submittedName>
        <fullName evidence="7">Proton-coupled amino acid transporter-like protein CG1139</fullName>
    </submittedName>
</protein>
<evidence type="ECO:0000313" key="8">
    <source>
        <dbReference type="Proteomes" id="UP000478052"/>
    </source>
</evidence>
<comment type="subcellular location">
    <subcellularLocation>
        <location evidence="1">Membrane</location>
        <topology evidence="1">Multi-pass membrane protein</topology>
    </subcellularLocation>
</comment>
<feature type="transmembrane region" description="Helical" evidence="5">
    <location>
        <begin position="267"/>
        <end position="287"/>
    </location>
</feature>
<keyword evidence="3 5" id="KW-1133">Transmembrane helix</keyword>
<dbReference type="GO" id="GO:0015179">
    <property type="term" value="F:L-amino acid transmembrane transporter activity"/>
    <property type="evidence" value="ECO:0007669"/>
    <property type="project" value="TreeGrafter"/>
</dbReference>
<evidence type="ECO:0000313" key="7">
    <source>
        <dbReference type="EMBL" id="KAF0763490.1"/>
    </source>
</evidence>
<evidence type="ECO:0000259" key="6">
    <source>
        <dbReference type="Pfam" id="PF01490"/>
    </source>
</evidence>
<gene>
    <name evidence="7" type="ORF">FWK35_00012798</name>
</gene>
<keyword evidence="4 5" id="KW-0472">Membrane</keyword>